<organism evidence="2 3">
    <name type="scientific">Colletotrichum melonis</name>
    <dbReference type="NCBI Taxonomy" id="1209925"/>
    <lineage>
        <taxon>Eukaryota</taxon>
        <taxon>Fungi</taxon>
        <taxon>Dikarya</taxon>
        <taxon>Ascomycota</taxon>
        <taxon>Pezizomycotina</taxon>
        <taxon>Sordariomycetes</taxon>
        <taxon>Hypocreomycetidae</taxon>
        <taxon>Glomerellales</taxon>
        <taxon>Glomerellaceae</taxon>
        <taxon>Colletotrichum</taxon>
        <taxon>Colletotrichum acutatum species complex</taxon>
    </lineage>
</organism>
<evidence type="ECO:0000256" key="1">
    <source>
        <dbReference type="SAM" id="MobiDB-lite"/>
    </source>
</evidence>
<dbReference type="Proteomes" id="UP001239795">
    <property type="component" value="Unassembled WGS sequence"/>
</dbReference>
<gene>
    <name evidence="2" type="ORF">CMEL01_16682</name>
</gene>
<name>A0AAI9XN16_9PEZI</name>
<accession>A0AAI9XN16</accession>
<comment type="caution">
    <text evidence="2">The sequence shown here is derived from an EMBL/GenBank/DDBJ whole genome shotgun (WGS) entry which is preliminary data.</text>
</comment>
<dbReference type="AlphaFoldDB" id="A0AAI9XN16"/>
<sequence length="127" mass="13842">MSLRNEGESDAAWFRFLLPRLNSHSARADPPSEHCGTGVRHSVFGDLHVTEDASIAAPLKTYDSWLNYESPAHCTTRYAFSVPRAANSQAPGARHSTLTTSLIGKQRVSAVEATRSSTLSTRQPTTD</sequence>
<keyword evidence="3" id="KW-1185">Reference proteome</keyword>
<feature type="compositionally biased region" description="Polar residues" evidence="1">
    <location>
        <begin position="114"/>
        <end position="127"/>
    </location>
</feature>
<evidence type="ECO:0000313" key="2">
    <source>
        <dbReference type="EMBL" id="KAK1454523.1"/>
    </source>
</evidence>
<feature type="region of interest" description="Disordered" evidence="1">
    <location>
        <begin position="107"/>
        <end position="127"/>
    </location>
</feature>
<proteinExistence type="predicted"/>
<protein>
    <submittedName>
        <fullName evidence="2">Uncharacterized protein</fullName>
    </submittedName>
</protein>
<reference evidence="2 3" key="1">
    <citation type="submission" date="2016-10" db="EMBL/GenBank/DDBJ databases">
        <title>The genome sequence of Colletotrichum fioriniae PJ7.</title>
        <authorList>
            <person name="Baroncelli R."/>
        </authorList>
    </citation>
    <scope>NUCLEOTIDE SEQUENCE [LARGE SCALE GENOMIC DNA]</scope>
    <source>
        <strain evidence="2">Col 31</strain>
    </source>
</reference>
<dbReference type="EMBL" id="MLGG01000028">
    <property type="protein sequence ID" value="KAK1454523.1"/>
    <property type="molecule type" value="Genomic_DNA"/>
</dbReference>
<evidence type="ECO:0000313" key="3">
    <source>
        <dbReference type="Proteomes" id="UP001239795"/>
    </source>
</evidence>